<dbReference type="SUPFAM" id="SSF52540">
    <property type="entry name" value="P-loop containing nucleoside triphosphate hydrolases"/>
    <property type="match status" value="1"/>
</dbReference>
<feature type="compositionally biased region" description="Polar residues" evidence="4">
    <location>
        <begin position="1"/>
        <end position="44"/>
    </location>
</feature>
<keyword evidence="1" id="KW-0813">Transport</keyword>
<dbReference type="PROSITE" id="PS50893">
    <property type="entry name" value="ABC_TRANSPORTER_2"/>
    <property type="match status" value="1"/>
</dbReference>
<keyword evidence="7" id="KW-1185">Reference proteome</keyword>
<evidence type="ECO:0000313" key="7">
    <source>
        <dbReference type="Proteomes" id="UP001500166"/>
    </source>
</evidence>
<dbReference type="GO" id="GO:0005524">
    <property type="term" value="F:ATP binding"/>
    <property type="evidence" value="ECO:0007669"/>
    <property type="project" value="UniProtKB-KW"/>
</dbReference>
<reference evidence="7" key="1">
    <citation type="journal article" date="2019" name="Int. J. Syst. Evol. Microbiol.">
        <title>The Global Catalogue of Microorganisms (GCM) 10K type strain sequencing project: providing services to taxonomists for standard genome sequencing and annotation.</title>
        <authorList>
            <consortium name="The Broad Institute Genomics Platform"/>
            <consortium name="The Broad Institute Genome Sequencing Center for Infectious Disease"/>
            <person name="Wu L."/>
            <person name="Ma J."/>
        </authorList>
    </citation>
    <scope>NUCLEOTIDE SEQUENCE [LARGE SCALE GENOMIC DNA]</scope>
    <source>
        <strain evidence="7">JCM 15914</strain>
    </source>
</reference>
<dbReference type="PANTHER" id="PTHR24220:SF685">
    <property type="entry name" value="ABC TRANSPORTER RELATED"/>
    <property type="match status" value="1"/>
</dbReference>
<proteinExistence type="predicted"/>
<gene>
    <name evidence="6" type="ORF">GCM10009824_27690</name>
</gene>
<dbReference type="EMBL" id="BAAAQA010000037">
    <property type="protein sequence ID" value="GAA2123714.1"/>
    <property type="molecule type" value="Genomic_DNA"/>
</dbReference>
<dbReference type="Gene3D" id="3.40.50.300">
    <property type="entry name" value="P-loop containing nucleotide triphosphate hydrolases"/>
    <property type="match status" value="1"/>
</dbReference>
<dbReference type="Pfam" id="PF00005">
    <property type="entry name" value="ABC_tran"/>
    <property type="match status" value="1"/>
</dbReference>
<dbReference type="RefSeq" id="WP_344225556.1">
    <property type="nucleotide sequence ID" value="NZ_BAAAQA010000037.1"/>
</dbReference>
<dbReference type="PANTHER" id="PTHR24220">
    <property type="entry name" value="IMPORT ATP-BINDING PROTEIN"/>
    <property type="match status" value="1"/>
</dbReference>
<evidence type="ECO:0000256" key="1">
    <source>
        <dbReference type="ARBA" id="ARBA00022448"/>
    </source>
</evidence>
<dbReference type="InterPro" id="IPR003593">
    <property type="entry name" value="AAA+_ATPase"/>
</dbReference>
<keyword evidence="3 6" id="KW-0067">ATP-binding</keyword>
<dbReference type="InterPro" id="IPR017911">
    <property type="entry name" value="MacB-like_ATP-bd"/>
</dbReference>
<organism evidence="6 7">
    <name type="scientific">Kocuria atrinae</name>
    <dbReference type="NCBI Taxonomy" id="592377"/>
    <lineage>
        <taxon>Bacteria</taxon>
        <taxon>Bacillati</taxon>
        <taxon>Actinomycetota</taxon>
        <taxon>Actinomycetes</taxon>
        <taxon>Micrococcales</taxon>
        <taxon>Micrococcaceae</taxon>
        <taxon>Kocuria</taxon>
    </lineage>
</organism>
<dbReference type="Proteomes" id="UP001500166">
    <property type="component" value="Unassembled WGS sequence"/>
</dbReference>
<dbReference type="InterPro" id="IPR017871">
    <property type="entry name" value="ABC_transporter-like_CS"/>
</dbReference>
<comment type="caution">
    <text evidence="6">The sequence shown here is derived from an EMBL/GenBank/DDBJ whole genome shotgun (WGS) entry which is preliminary data.</text>
</comment>
<accession>A0ABP5JWB4</accession>
<evidence type="ECO:0000256" key="3">
    <source>
        <dbReference type="ARBA" id="ARBA00022840"/>
    </source>
</evidence>
<feature type="domain" description="ABC transporter" evidence="5">
    <location>
        <begin position="50"/>
        <end position="278"/>
    </location>
</feature>
<sequence length="278" mass="29814">MNSTRTETQKSQGLPWGQQAQQRSDQNSPAQPDQNSPRNTQPGQARSLAVIASNVSRTYGTGEASVEALDRVSLEIPEGTLVAVMGPSGSGKSTLVHCLAGLDVPDKDPNTRIVVGGQDITGLSDDQLTRFRRDHVGFVFQAFNLVPTLTARQNIELPLSLAGKKVDSQRLEALADTLGIRSRLDHRPDEMSGGQQQRVAIARALLPGPSVIIADEPTGALDSTTSHEVLGMLRRSVDEFNQTVVIVTHDPEVAQAADRVVRVMDGRIQSDGAANGDR</sequence>
<dbReference type="InterPro" id="IPR027417">
    <property type="entry name" value="P-loop_NTPase"/>
</dbReference>
<dbReference type="InterPro" id="IPR015854">
    <property type="entry name" value="ABC_transpr_LolD-like"/>
</dbReference>
<evidence type="ECO:0000256" key="2">
    <source>
        <dbReference type="ARBA" id="ARBA00022741"/>
    </source>
</evidence>
<dbReference type="InterPro" id="IPR003439">
    <property type="entry name" value="ABC_transporter-like_ATP-bd"/>
</dbReference>
<protein>
    <submittedName>
        <fullName evidence="6">ABC transporter ATP-binding protein</fullName>
    </submittedName>
</protein>
<evidence type="ECO:0000259" key="5">
    <source>
        <dbReference type="PROSITE" id="PS50893"/>
    </source>
</evidence>
<dbReference type="SMART" id="SM00382">
    <property type="entry name" value="AAA"/>
    <property type="match status" value="1"/>
</dbReference>
<dbReference type="PROSITE" id="PS00211">
    <property type="entry name" value="ABC_TRANSPORTER_1"/>
    <property type="match status" value="1"/>
</dbReference>
<name>A0ABP5JWB4_9MICC</name>
<keyword evidence="2" id="KW-0547">Nucleotide-binding</keyword>
<dbReference type="CDD" id="cd03255">
    <property type="entry name" value="ABC_MJ0796_LolCDE_FtsE"/>
    <property type="match status" value="1"/>
</dbReference>
<evidence type="ECO:0000313" key="6">
    <source>
        <dbReference type="EMBL" id="GAA2123714.1"/>
    </source>
</evidence>
<feature type="region of interest" description="Disordered" evidence="4">
    <location>
        <begin position="1"/>
        <end position="45"/>
    </location>
</feature>
<evidence type="ECO:0000256" key="4">
    <source>
        <dbReference type="SAM" id="MobiDB-lite"/>
    </source>
</evidence>